<accession>A0AAW0B6C2</accession>
<organism evidence="1 2">
    <name type="scientific">Favolaschia claudopus</name>
    <dbReference type="NCBI Taxonomy" id="2862362"/>
    <lineage>
        <taxon>Eukaryota</taxon>
        <taxon>Fungi</taxon>
        <taxon>Dikarya</taxon>
        <taxon>Basidiomycota</taxon>
        <taxon>Agaricomycotina</taxon>
        <taxon>Agaricomycetes</taxon>
        <taxon>Agaricomycetidae</taxon>
        <taxon>Agaricales</taxon>
        <taxon>Marasmiineae</taxon>
        <taxon>Mycenaceae</taxon>
        <taxon>Favolaschia</taxon>
    </lineage>
</organism>
<sequence length="136" mass="15153">MSLADGNLPLLIPPNYVNQDLDIMRLPTMTLADLTATDEYEFGARILVVLKGLVFDVTGMKEAFSPRGLFEFYPNNDITYALAKGSVLQEDARVGGESGADRQRERKFGALVHCFQKSVRNNRKDRSSRSGIVLEL</sequence>
<dbReference type="SUPFAM" id="SSF55856">
    <property type="entry name" value="Cytochrome b5-like heme/steroid binding domain"/>
    <property type="match status" value="1"/>
</dbReference>
<dbReference type="EMBL" id="JAWWNJ010000038">
    <property type="protein sequence ID" value="KAK7021460.1"/>
    <property type="molecule type" value="Genomic_DNA"/>
</dbReference>
<protein>
    <recommendedName>
        <fullName evidence="3">Cytochrome b5 heme-binding domain-containing protein</fullName>
    </recommendedName>
</protein>
<dbReference type="AlphaFoldDB" id="A0AAW0B6C2"/>
<evidence type="ECO:0000313" key="1">
    <source>
        <dbReference type="EMBL" id="KAK7021460.1"/>
    </source>
</evidence>
<dbReference type="Proteomes" id="UP001362999">
    <property type="component" value="Unassembled WGS sequence"/>
</dbReference>
<keyword evidence="2" id="KW-1185">Reference proteome</keyword>
<feature type="non-terminal residue" evidence="1">
    <location>
        <position position="136"/>
    </location>
</feature>
<dbReference type="InterPro" id="IPR036400">
    <property type="entry name" value="Cyt_B5-like_heme/steroid_sf"/>
</dbReference>
<comment type="caution">
    <text evidence="1">The sequence shown here is derived from an EMBL/GenBank/DDBJ whole genome shotgun (WGS) entry which is preliminary data.</text>
</comment>
<gene>
    <name evidence="1" type="ORF">R3P38DRAFT_2961905</name>
</gene>
<name>A0AAW0B6C2_9AGAR</name>
<evidence type="ECO:0000313" key="2">
    <source>
        <dbReference type="Proteomes" id="UP001362999"/>
    </source>
</evidence>
<evidence type="ECO:0008006" key="3">
    <source>
        <dbReference type="Google" id="ProtNLM"/>
    </source>
</evidence>
<dbReference type="Gene3D" id="3.10.120.10">
    <property type="entry name" value="Cytochrome b5-like heme/steroid binding domain"/>
    <property type="match status" value="1"/>
</dbReference>
<reference evidence="1 2" key="1">
    <citation type="journal article" date="2024" name="J Genomics">
        <title>Draft genome sequencing and assembly of Favolaschia claudopus CIRM-BRFM 2984 isolated from oak limbs.</title>
        <authorList>
            <person name="Navarro D."/>
            <person name="Drula E."/>
            <person name="Chaduli D."/>
            <person name="Cazenave R."/>
            <person name="Ahrendt S."/>
            <person name="Wang J."/>
            <person name="Lipzen A."/>
            <person name="Daum C."/>
            <person name="Barry K."/>
            <person name="Grigoriev I.V."/>
            <person name="Favel A."/>
            <person name="Rosso M.N."/>
            <person name="Martin F."/>
        </authorList>
    </citation>
    <scope>NUCLEOTIDE SEQUENCE [LARGE SCALE GENOMIC DNA]</scope>
    <source>
        <strain evidence="1 2">CIRM-BRFM 2984</strain>
    </source>
</reference>
<proteinExistence type="predicted"/>